<protein>
    <recommendedName>
        <fullName evidence="1">Protein kinase domain-containing protein</fullName>
    </recommendedName>
</protein>
<dbReference type="GO" id="GO:0004674">
    <property type="term" value="F:protein serine/threonine kinase activity"/>
    <property type="evidence" value="ECO:0007669"/>
    <property type="project" value="TreeGrafter"/>
</dbReference>
<dbReference type="PROSITE" id="PS50011">
    <property type="entry name" value="PROTEIN_KINASE_DOM"/>
    <property type="match status" value="1"/>
</dbReference>
<dbReference type="InterPro" id="IPR051681">
    <property type="entry name" value="Ser/Thr_Kinases-Pseudokinases"/>
</dbReference>
<dbReference type="STRING" id="44941.A0A397UI26"/>
<proteinExistence type="predicted"/>
<organism evidence="2 3">
    <name type="scientific">Gigaspora rosea</name>
    <dbReference type="NCBI Taxonomy" id="44941"/>
    <lineage>
        <taxon>Eukaryota</taxon>
        <taxon>Fungi</taxon>
        <taxon>Fungi incertae sedis</taxon>
        <taxon>Mucoromycota</taxon>
        <taxon>Glomeromycotina</taxon>
        <taxon>Glomeromycetes</taxon>
        <taxon>Diversisporales</taxon>
        <taxon>Gigasporaceae</taxon>
        <taxon>Gigaspora</taxon>
    </lineage>
</organism>
<evidence type="ECO:0000313" key="3">
    <source>
        <dbReference type="Proteomes" id="UP000266673"/>
    </source>
</evidence>
<evidence type="ECO:0000259" key="1">
    <source>
        <dbReference type="PROSITE" id="PS50011"/>
    </source>
</evidence>
<dbReference type="Proteomes" id="UP000266673">
    <property type="component" value="Unassembled WGS sequence"/>
</dbReference>
<keyword evidence="3" id="KW-1185">Reference proteome</keyword>
<comment type="caution">
    <text evidence="2">The sequence shown here is derived from an EMBL/GenBank/DDBJ whole genome shotgun (WGS) entry which is preliminary data.</text>
</comment>
<name>A0A397UI26_9GLOM</name>
<evidence type="ECO:0000313" key="2">
    <source>
        <dbReference type="EMBL" id="RIB06993.1"/>
    </source>
</evidence>
<sequence length="168" mass="19293">MEKNILMNDGRALITDFGISKQIKDTTTSSTNTGGVAAYIEPQYYPSNKKPNKNNQIFIVWAFCFGKLTSGVRPFYDLPDPQIILLIGNNKREKPVVNTPSNYVNLYKKCWSSDSNRRPTLNYILMEIDRSLAETTIDLITNKIDQQLLEYLEDDNLNVYDDHCNVKM</sequence>
<dbReference type="Pfam" id="PF07714">
    <property type="entry name" value="PK_Tyr_Ser-Thr"/>
    <property type="match status" value="1"/>
</dbReference>
<reference evidence="2 3" key="1">
    <citation type="submission" date="2018-06" db="EMBL/GenBank/DDBJ databases">
        <title>Comparative genomics reveals the genomic features of Rhizophagus irregularis, R. cerebriforme, R. diaphanum and Gigaspora rosea, and their symbiotic lifestyle signature.</title>
        <authorList>
            <person name="Morin E."/>
            <person name="San Clemente H."/>
            <person name="Chen E.C.H."/>
            <person name="De La Providencia I."/>
            <person name="Hainaut M."/>
            <person name="Kuo A."/>
            <person name="Kohler A."/>
            <person name="Murat C."/>
            <person name="Tang N."/>
            <person name="Roy S."/>
            <person name="Loubradou J."/>
            <person name="Henrissat B."/>
            <person name="Grigoriev I.V."/>
            <person name="Corradi N."/>
            <person name="Roux C."/>
            <person name="Martin F.M."/>
        </authorList>
    </citation>
    <scope>NUCLEOTIDE SEQUENCE [LARGE SCALE GENOMIC DNA]</scope>
    <source>
        <strain evidence="2 3">DAOM 194757</strain>
    </source>
</reference>
<dbReference type="PANTHER" id="PTHR44329">
    <property type="entry name" value="SERINE/THREONINE-PROTEIN KINASE TNNI3K-RELATED"/>
    <property type="match status" value="1"/>
</dbReference>
<dbReference type="InterPro" id="IPR011009">
    <property type="entry name" value="Kinase-like_dom_sf"/>
</dbReference>
<dbReference type="SUPFAM" id="SSF56112">
    <property type="entry name" value="Protein kinase-like (PK-like)"/>
    <property type="match status" value="1"/>
</dbReference>
<dbReference type="AlphaFoldDB" id="A0A397UI26"/>
<dbReference type="InterPro" id="IPR000719">
    <property type="entry name" value="Prot_kinase_dom"/>
</dbReference>
<dbReference type="InterPro" id="IPR001245">
    <property type="entry name" value="Ser-Thr/Tyr_kinase_cat_dom"/>
</dbReference>
<feature type="domain" description="Protein kinase" evidence="1">
    <location>
        <begin position="1"/>
        <end position="132"/>
    </location>
</feature>
<dbReference type="Gene3D" id="1.10.510.10">
    <property type="entry name" value="Transferase(Phosphotransferase) domain 1"/>
    <property type="match status" value="1"/>
</dbReference>
<dbReference type="GO" id="GO:0005524">
    <property type="term" value="F:ATP binding"/>
    <property type="evidence" value="ECO:0007669"/>
    <property type="project" value="InterPro"/>
</dbReference>
<dbReference type="EMBL" id="QKWP01001727">
    <property type="protein sequence ID" value="RIB06993.1"/>
    <property type="molecule type" value="Genomic_DNA"/>
</dbReference>
<gene>
    <name evidence="2" type="ORF">C2G38_2046366</name>
</gene>
<accession>A0A397UI26</accession>
<dbReference type="OrthoDB" id="2439750at2759"/>